<dbReference type="OrthoDB" id="9801213at2"/>
<evidence type="ECO:0000256" key="2">
    <source>
        <dbReference type="ARBA" id="ARBA00010138"/>
    </source>
</evidence>
<feature type="binding site" evidence="10">
    <location>
        <position position="466"/>
    </location>
    <ligand>
        <name>[4Fe-4S] cluster</name>
        <dbReference type="ChEBI" id="CHEBI:49883"/>
    </ligand>
</feature>
<comment type="cofactor">
    <cofactor evidence="10">
        <name>[4Fe-4S] cluster</name>
        <dbReference type="ChEBI" id="CHEBI:49883"/>
    </cofactor>
    <text evidence="10">Binds 1 [4Fe-4S] cluster per subunit.</text>
</comment>
<dbReference type="GO" id="GO:0009113">
    <property type="term" value="P:purine nucleobase biosynthetic process"/>
    <property type="evidence" value="ECO:0007669"/>
    <property type="project" value="InterPro"/>
</dbReference>
<dbReference type="PROSITE" id="PS51278">
    <property type="entry name" value="GATASE_TYPE_2"/>
    <property type="match status" value="1"/>
</dbReference>
<comment type="cofactor">
    <cofactor evidence="9">
        <name>Mg(2+)</name>
        <dbReference type="ChEBI" id="CHEBI:18420"/>
    </cofactor>
    <text evidence="9">Binds 1 Mg(2+) ion per subunit.</text>
</comment>
<proteinExistence type="inferred from homology"/>
<feature type="binding site" evidence="9">
    <location>
        <position position="344"/>
    </location>
    <ligand>
        <name>Mg(2+)</name>
        <dbReference type="ChEBI" id="CHEBI:18420"/>
    </ligand>
</feature>
<dbReference type="CDD" id="cd06223">
    <property type="entry name" value="PRTases_typeI"/>
    <property type="match status" value="1"/>
</dbReference>
<dbReference type="GO" id="GO:0004044">
    <property type="term" value="F:amidophosphoribosyltransferase activity"/>
    <property type="evidence" value="ECO:0007669"/>
    <property type="project" value="UniProtKB-EC"/>
</dbReference>
<dbReference type="KEGG" id="rbc:BN938_3000"/>
<evidence type="ECO:0000256" key="10">
    <source>
        <dbReference type="PIRSR" id="PIRSR000485-3"/>
    </source>
</evidence>
<evidence type="ECO:0000259" key="11">
    <source>
        <dbReference type="PROSITE" id="PS51278"/>
    </source>
</evidence>
<feature type="binding site" evidence="10">
    <location>
        <position position="463"/>
    </location>
    <ligand>
        <name>[4Fe-4S] cluster</name>
        <dbReference type="ChEBI" id="CHEBI:49883"/>
    </ligand>
</feature>
<dbReference type="SUPFAM" id="SSF56235">
    <property type="entry name" value="N-terminal nucleophile aminohydrolases (Ntn hydrolases)"/>
    <property type="match status" value="1"/>
</dbReference>
<evidence type="ECO:0000256" key="9">
    <source>
        <dbReference type="PIRSR" id="PIRSR000485-2"/>
    </source>
</evidence>
<dbReference type="Proteomes" id="UP000027616">
    <property type="component" value="Chromosome I"/>
</dbReference>
<comment type="catalytic activity">
    <reaction evidence="8">
        <text>5-phospho-beta-D-ribosylamine + L-glutamate + diphosphate = 5-phospho-alpha-D-ribose 1-diphosphate + L-glutamine + H2O</text>
        <dbReference type="Rhea" id="RHEA:14905"/>
        <dbReference type="ChEBI" id="CHEBI:15377"/>
        <dbReference type="ChEBI" id="CHEBI:29985"/>
        <dbReference type="ChEBI" id="CHEBI:33019"/>
        <dbReference type="ChEBI" id="CHEBI:58017"/>
        <dbReference type="ChEBI" id="CHEBI:58359"/>
        <dbReference type="ChEBI" id="CHEBI:58681"/>
        <dbReference type="EC" id="2.4.2.14"/>
    </reaction>
</comment>
<evidence type="ECO:0000256" key="1">
    <source>
        <dbReference type="ARBA" id="ARBA00005209"/>
    </source>
</evidence>
<dbReference type="InterPro" id="IPR017932">
    <property type="entry name" value="GATase_2_dom"/>
</dbReference>
<evidence type="ECO:0000256" key="6">
    <source>
        <dbReference type="ARBA" id="ARBA00022755"/>
    </source>
</evidence>
<dbReference type="PIRSF" id="PIRSF000485">
    <property type="entry name" value="Amd_phspho_trans"/>
    <property type="match status" value="1"/>
</dbReference>
<dbReference type="Gene3D" id="3.40.50.2020">
    <property type="match status" value="1"/>
</dbReference>
<dbReference type="InterPro" id="IPR000836">
    <property type="entry name" value="PRTase_dom"/>
</dbReference>
<keyword evidence="10" id="KW-0408">Iron</keyword>
<evidence type="ECO:0000313" key="13">
    <source>
        <dbReference type="Proteomes" id="UP000027616"/>
    </source>
</evidence>
<dbReference type="HOGENOM" id="CLU_022389_4_0_10"/>
<dbReference type="PATRIC" id="fig|1433126.3.peg.2968"/>
<evidence type="ECO:0000256" key="8">
    <source>
        <dbReference type="PIRNR" id="PIRNR000485"/>
    </source>
</evidence>
<feature type="binding site" evidence="10">
    <location>
        <position position="381"/>
    </location>
    <ligand>
        <name>[4Fe-4S] cluster</name>
        <dbReference type="ChEBI" id="CHEBI:49883"/>
    </ligand>
</feature>
<feature type="binding site" evidence="9">
    <location>
        <position position="345"/>
    </location>
    <ligand>
        <name>Mg(2+)</name>
        <dbReference type="ChEBI" id="CHEBI:18420"/>
    </ligand>
</feature>
<evidence type="ECO:0000256" key="4">
    <source>
        <dbReference type="ARBA" id="ARBA00022676"/>
    </source>
</evidence>
<evidence type="ECO:0000313" key="12">
    <source>
        <dbReference type="EMBL" id="CDN33062.1"/>
    </source>
</evidence>
<organism evidence="12 13">
    <name type="scientific">Mucinivorans hirudinis</name>
    <dbReference type="NCBI Taxonomy" id="1433126"/>
    <lineage>
        <taxon>Bacteria</taxon>
        <taxon>Pseudomonadati</taxon>
        <taxon>Bacteroidota</taxon>
        <taxon>Bacteroidia</taxon>
        <taxon>Bacteroidales</taxon>
        <taxon>Rikenellaceae</taxon>
        <taxon>Mucinivorans</taxon>
    </lineage>
</organism>
<evidence type="ECO:0000256" key="5">
    <source>
        <dbReference type="ARBA" id="ARBA00022679"/>
    </source>
</evidence>
<dbReference type="Gene3D" id="3.60.20.10">
    <property type="entry name" value="Glutamine Phosphoribosylpyrophosphate, subunit 1, domain 1"/>
    <property type="match status" value="1"/>
</dbReference>
<protein>
    <recommendedName>
        <fullName evidence="3 8">Amidophosphoribosyltransferase</fullName>
        <shortName evidence="8">ATase</shortName>
        <ecNumber evidence="3 8">2.4.2.14</ecNumber>
    </recommendedName>
    <alternativeName>
        <fullName evidence="8">Glutamine phosphoribosylpyrophosphate amidotransferase</fullName>
    </alternativeName>
</protein>
<dbReference type="GO" id="GO:0046872">
    <property type="term" value="F:metal ion binding"/>
    <property type="evidence" value="ECO:0007669"/>
    <property type="project" value="UniProtKB-KW"/>
</dbReference>
<accession>A0A060RBT7</accession>
<dbReference type="InterPro" id="IPR029055">
    <property type="entry name" value="Ntn_hydrolases_N"/>
</dbReference>
<keyword evidence="6 8" id="KW-0658">Purine biosynthesis</keyword>
<dbReference type="GO" id="GO:0051536">
    <property type="term" value="F:iron-sulfur cluster binding"/>
    <property type="evidence" value="ECO:0007669"/>
    <property type="project" value="UniProtKB-KW"/>
</dbReference>
<dbReference type="Pfam" id="PF13537">
    <property type="entry name" value="GATase_7"/>
    <property type="match status" value="1"/>
</dbReference>
<comment type="pathway">
    <text evidence="1 8">Purine metabolism; IMP biosynthesis via de novo pathway; N(1)-(5-phospho-D-ribosyl)glycinamide from 5-phospho-alpha-D-ribose 1-diphosphate: step 1/2.</text>
</comment>
<gene>
    <name evidence="12" type="ORF">BN938_3000</name>
</gene>
<dbReference type="InterPro" id="IPR005854">
    <property type="entry name" value="PurF"/>
</dbReference>
<dbReference type="InterPro" id="IPR029057">
    <property type="entry name" value="PRTase-like"/>
</dbReference>
<dbReference type="GO" id="GO:0006189">
    <property type="term" value="P:'de novo' IMP biosynthetic process"/>
    <property type="evidence" value="ECO:0007669"/>
    <property type="project" value="UniProtKB-UniPathway"/>
</dbReference>
<reference evidence="12 13" key="1">
    <citation type="journal article" date="2015" name="Genome Announc.">
        <title>Complete Genome Sequence of the Novel Leech Symbiont Mucinivorans hirudinis M3T.</title>
        <authorList>
            <person name="Nelson M.C."/>
            <person name="Bomar L."/>
            <person name="Graf J."/>
        </authorList>
    </citation>
    <scope>NUCLEOTIDE SEQUENCE [LARGE SCALE GENOMIC DNA]</scope>
    <source>
        <strain evidence="13">M3</strain>
    </source>
</reference>
<dbReference type="EMBL" id="HG934468">
    <property type="protein sequence ID" value="CDN33062.1"/>
    <property type="molecule type" value="Genomic_DNA"/>
</dbReference>
<dbReference type="UniPathway" id="UPA00074">
    <property type="reaction ID" value="UER00124"/>
</dbReference>
<dbReference type="eggNOG" id="COG0034">
    <property type="taxonomic scope" value="Bacteria"/>
</dbReference>
<feature type="domain" description="Glutamine amidotransferase type-2" evidence="11">
    <location>
        <begin position="1"/>
        <end position="218"/>
    </location>
</feature>
<evidence type="ECO:0000256" key="3">
    <source>
        <dbReference type="ARBA" id="ARBA00011941"/>
    </source>
</evidence>
<keyword evidence="5 8" id="KW-0808">Transferase</keyword>
<name>A0A060RBT7_9BACT</name>
<keyword evidence="7" id="KW-0315">Glutamine amidotransferase</keyword>
<feature type="binding site" evidence="9">
    <location>
        <position position="281"/>
    </location>
    <ligand>
        <name>Mg(2+)</name>
        <dbReference type="ChEBI" id="CHEBI:18420"/>
    </ligand>
</feature>
<dbReference type="STRING" id="1433126.BN938_3000"/>
<keyword evidence="13" id="KW-1185">Reference proteome</keyword>
<keyword evidence="4 8" id="KW-0328">Glycosyltransferase</keyword>
<evidence type="ECO:0000256" key="7">
    <source>
        <dbReference type="ARBA" id="ARBA00022962"/>
    </source>
</evidence>
<dbReference type="SUPFAM" id="SSF53271">
    <property type="entry name" value="PRTase-like"/>
    <property type="match status" value="1"/>
</dbReference>
<dbReference type="PANTHER" id="PTHR11907">
    <property type="entry name" value="AMIDOPHOSPHORIBOSYLTRANSFERASE"/>
    <property type="match status" value="1"/>
</dbReference>
<keyword evidence="10" id="KW-0411">Iron-sulfur</keyword>
<sequence>MSGFFGCVSRHSAVNDVFYGTDYHSHLGTKRAGMVFWDGTKFVRTIHSLENGYFRNKFEDDLPRFGESKMGVGIISDNESQPVTVTSHLGRFSVVTVSKIENIEELTAELLAEKVHFAELSGSEINPTEMVAVLISHGKSFADGIELVQKKIKGSCSMLVLTDHAIYAARDRFGRTPIIIGKDDKGYVAASESSSFANLGYEYVCELGSGEIVQMSSDGVRRIKEAGCRKQICSFLWVYYGYPSSNYEGINVEGSRYRNGGYMAIRDSELEPDFAAGIPDSGVGHAIGYSNEKGVPYKRPFVKYTPTWPRSFMPQDQTRRDLVAKMKLLPNEEFTKGRKIVLMDDSIVRGTQLKDNVVKLLDAGVEEVHMRIACPPLIFPCRFLNFSVSKSTYDLYTRRIIRDMEGGIENLSNELLAEYADPDSAKHKEMVEIMGKHLQLTSLKFQRLEDLVAAIGLPKEELCTHCWDNSSYVE</sequence>
<comment type="similarity">
    <text evidence="2 8">In the C-terminal section; belongs to the purine/pyrimidine phosphoribosyltransferase family.</text>
</comment>
<dbReference type="AlphaFoldDB" id="A0A060RBT7"/>
<keyword evidence="9" id="KW-0479">Metal-binding</keyword>
<feature type="binding site" evidence="10">
    <location>
        <position position="233"/>
    </location>
    <ligand>
        <name>[4Fe-4S] cluster</name>
        <dbReference type="ChEBI" id="CHEBI:49883"/>
    </ligand>
</feature>
<keyword evidence="9" id="KW-0460">Magnesium</keyword>
<dbReference type="EC" id="2.4.2.14" evidence="3 8"/>